<evidence type="ECO:0000259" key="9">
    <source>
        <dbReference type="Pfam" id="PF11978"/>
    </source>
</evidence>
<evidence type="ECO:0000256" key="3">
    <source>
        <dbReference type="ARBA" id="ARBA00022490"/>
    </source>
</evidence>
<name>A0A7S3JLK9_9SPIT</name>
<dbReference type="InterPro" id="IPR041136">
    <property type="entry name" value="Vault_4"/>
</dbReference>
<feature type="domain" description="Major vault protein shoulder" evidence="9">
    <location>
        <begin position="390"/>
        <end position="507"/>
    </location>
</feature>
<dbReference type="Gene3D" id="6.20.380.10">
    <property type="match status" value="1"/>
</dbReference>
<dbReference type="EMBL" id="HBII01036236">
    <property type="protein sequence ID" value="CAE0356384.1"/>
    <property type="molecule type" value="Transcribed_RNA"/>
</dbReference>
<evidence type="ECO:0000313" key="12">
    <source>
        <dbReference type="EMBL" id="CAE0356384.1"/>
    </source>
</evidence>
<reference evidence="12" key="1">
    <citation type="submission" date="2021-01" db="EMBL/GenBank/DDBJ databases">
        <authorList>
            <person name="Corre E."/>
            <person name="Pelletier E."/>
            <person name="Niang G."/>
            <person name="Scheremetjew M."/>
            <person name="Finn R."/>
            <person name="Kale V."/>
            <person name="Holt S."/>
            <person name="Cochrane G."/>
            <person name="Meng A."/>
            <person name="Brown T."/>
            <person name="Cohen L."/>
        </authorList>
    </citation>
    <scope>NUCLEOTIDE SEQUENCE</scope>
    <source>
        <strain evidence="12">FSP1.4</strain>
    </source>
</reference>
<dbReference type="CDD" id="cd08825">
    <property type="entry name" value="MVP_shoulder"/>
    <property type="match status" value="1"/>
</dbReference>
<keyword evidence="5" id="KW-0539">Nucleus</keyword>
<evidence type="ECO:0000256" key="7">
    <source>
        <dbReference type="PROSITE-ProRule" id="PRU00571"/>
    </source>
</evidence>
<dbReference type="GO" id="GO:0005634">
    <property type="term" value="C:nucleus"/>
    <property type="evidence" value="ECO:0007669"/>
    <property type="project" value="UniProtKB-SubCell"/>
</dbReference>
<dbReference type="FunFam" id="2.30.30.570:FF:000001">
    <property type="entry name" value="major vault protein-like"/>
    <property type="match status" value="1"/>
</dbReference>
<dbReference type="InterPro" id="IPR036013">
    <property type="entry name" value="Band_7/SPFH_dom_sf"/>
</dbReference>
<dbReference type="Gene3D" id="2.30.30.550">
    <property type="entry name" value="Major Vault Protein repeat"/>
    <property type="match status" value="4"/>
</dbReference>
<dbReference type="Pfam" id="PF11978">
    <property type="entry name" value="MVP_shoulder"/>
    <property type="match status" value="1"/>
</dbReference>
<comment type="subcellular location">
    <subcellularLocation>
        <location evidence="2 7">Cytoplasm</location>
    </subcellularLocation>
    <subcellularLocation>
        <location evidence="1">Nucleus</location>
    </subcellularLocation>
</comment>
<evidence type="ECO:0000256" key="6">
    <source>
        <dbReference type="ARBA" id="ARBA00023274"/>
    </source>
</evidence>
<evidence type="ECO:0000256" key="1">
    <source>
        <dbReference type="ARBA" id="ARBA00004123"/>
    </source>
</evidence>
<feature type="domain" description="Major vault protein repeat" evidence="8">
    <location>
        <begin position="217"/>
        <end position="257"/>
    </location>
</feature>
<feature type="repeat" description="MVP" evidence="7">
    <location>
        <begin position="63"/>
        <end position="115"/>
    </location>
</feature>
<feature type="repeat" description="MVP" evidence="7">
    <location>
        <begin position="9"/>
        <end position="62"/>
    </location>
</feature>
<evidence type="ECO:0000256" key="4">
    <source>
        <dbReference type="ARBA" id="ARBA00022737"/>
    </source>
</evidence>
<dbReference type="Pfam" id="PF17796">
    <property type="entry name" value="Vault_4"/>
    <property type="match status" value="1"/>
</dbReference>
<evidence type="ECO:0000256" key="2">
    <source>
        <dbReference type="ARBA" id="ARBA00004496"/>
    </source>
</evidence>
<dbReference type="Gene3D" id="3.30.479.30">
    <property type="entry name" value="Band 7 domain"/>
    <property type="match status" value="1"/>
</dbReference>
<dbReference type="Pfam" id="PF17795">
    <property type="entry name" value="Vault_3"/>
    <property type="match status" value="1"/>
</dbReference>
<feature type="domain" description="Major vault protein repeat" evidence="10">
    <location>
        <begin position="329"/>
        <end position="386"/>
    </location>
</feature>
<dbReference type="Gene3D" id="2.30.30.570">
    <property type="match status" value="1"/>
</dbReference>
<dbReference type="Gene3D" id="2.30.30.560">
    <property type="match status" value="1"/>
</dbReference>
<dbReference type="PANTHER" id="PTHR14165:SF3">
    <property type="entry name" value="MAJOR VAULT PROTEIN"/>
    <property type="match status" value="1"/>
</dbReference>
<protein>
    <recommendedName>
        <fullName evidence="13">Major vault protein</fullName>
    </recommendedName>
</protein>
<dbReference type="AlphaFoldDB" id="A0A7S3JLK9"/>
<evidence type="ECO:0000259" key="11">
    <source>
        <dbReference type="Pfam" id="PF17796"/>
    </source>
</evidence>
<evidence type="ECO:0000259" key="8">
    <source>
        <dbReference type="Pfam" id="PF01505"/>
    </source>
</evidence>
<dbReference type="InterPro" id="IPR002499">
    <property type="entry name" value="Vault_N"/>
</dbReference>
<dbReference type="InterPro" id="IPR040989">
    <property type="entry name" value="Vault_3"/>
</dbReference>
<dbReference type="Gene3D" id="2.30.30.620">
    <property type="match status" value="1"/>
</dbReference>
<dbReference type="Pfam" id="PF01505">
    <property type="entry name" value="Vault"/>
    <property type="match status" value="4"/>
</dbReference>
<sequence>MDKILTIPRDCAARLECLRNFHDEEAKKDRIAGDEWLIFGPCLYIPKIEVKLEKVMKPEVIKSNQALKIRARRDCKDSKGEERKAGDYWLIRDRGFYLPAIDEDVIEKLNAHIITESFAIHLRANEGFTDIYGNERKYDEEWLISSDISTSHIIDVHEDFVQDVPITILSSDEYCYINDPVNEKGVNQLGKKILRCGPCSFFVRPGESIDGGIRRVYILTEHEALLLKAIENFVEEDGTERLAGDRWMVNGPARYTPVVTVEIIEKRNSIAMDKNEGIYVRNIRTGSIRSIKGDTYMLKAHEELWEMQLDSMVQTLLGIPETQKTNRLVSYHCPFNAAVQVYDYKNKTSRVVFGPDIVTLEPDEVFTVSYLSGGKPKKPGVFKTLHINIGPDFFSDIFTVATSDHARLRLQLSYNWHFDIDKTDVKSASKIFNVRDFIGDCCTQVASRVRGAVAAITFENFHKYSARTIRTSIFGLDENGKVNNRFLFKQNNLCLTNVDIKLVEPEDPKTYESLKKSVTLAIEITTNIQEAEAHRAVQKQEQEALEVLKKQKIEDDVAAESDKKKLLNIIAECDSIKSSGQAIADAKARADALKITYEAEVLNAELKAKAEKIRQDSEISYQRMKQELELGYDDKCKEIELNEKKILADIESTKFDSIIAAIGQDTIVDIANSGPELQAKLLESLGLSGYLMTDSNNPINLFSTAKGLIAGAGGLGEN</sequence>
<dbReference type="PANTHER" id="PTHR14165">
    <property type="entry name" value="MAJOR VAULT PROTEIN"/>
    <property type="match status" value="1"/>
</dbReference>
<evidence type="ECO:0000256" key="5">
    <source>
        <dbReference type="ARBA" id="ARBA00023242"/>
    </source>
</evidence>
<dbReference type="GO" id="GO:1990904">
    <property type="term" value="C:ribonucleoprotein complex"/>
    <property type="evidence" value="ECO:0007669"/>
    <property type="project" value="UniProtKB-UniRule"/>
</dbReference>
<dbReference type="InterPro" id="IPR041139">
    <property type="entry name" value="MVP_rep_dom"/>
</dbReference>
<feature type="domain" description="Major vault protein repeat" evidence="8">
    <location>
        <begin position="112"/>
        <end position="144"/>
    </location>
</feature>
<proteinExistence type="predicted"/>
<dbReference type="FunFam" id="3.30.479.30:FF:000010">
    <property type="entry name" value="major vault protein-like"/>
    <property type="match status" value="1"/>
</dbReference>
<dbReference type="FunFam" id="2.30.30.550:FF:000001">
    <property type="entry name" value="major vault protein-like"/>
    <property type="match status" value="1"/>
</dbReference>
<organism evidence="12">
    <name type="scientific">Euplotes harpa</name>
    <dbReference type="NCBI Taxonomy" id="151035"/>
    <lineage>
        <taxon>Eukaryota</taxon>
        <taxon>Sar</taxon>
        <taxon>Alveolata</taxon>
        <taxon>Ciliophora</taxon>
        <taxon>Intramacronucleata</taxon>
        <taxon>Spirotrichea</taxon>
        <taxon>Hypotrichia</taxon>
        <taxon>Euplotida</taxon>
        <taxon>Euplotidae</taxon>
        <taxon>Euplotes</taxon>
    </lineage>
</organism>
<feature type="repeat" description="MVP" evidence="7">
    <location>
        <begin position="116"/>
        <end position="170"/>
    </location>
</feature>
<dbReference type="InterPro" id="IPR043179">
    <property type="entry name" value="Vault_2_sf"/>
</dbReference>
<dbReference type="InterPro" id="IPR021870">
    <property type="entry name" value="MVP_shoulder"/>
</dbReference>
<evidence type="ECO:0008006" key="13">
    <source>
        <dbReference type="Google" id="ProtNLM"/>
    </source>
</evidence>
<keyword evidence="4" id="KW-0677">Repeat</keyword>
<dbReference type="InterPro" id="IPR043023">
    <property type="entry name" value="MVP_rep_sf"/>
</dbReference>
<gene>
    <name evidence="12" type="ORF">EHAR0213_LOCUS15301</name>
</gene>
<dbReference type="PROSITE" id="PS51224">
    <property type="entry name" value="MVP"/>
    <property type="match status" value="4"/>
</dbReference>
<accession>A0A7S3JLK9</accession>
<keyword evidence="6 7" id="KW-0687">Ribonucleoprotein</keyword>
<dbReference type="Gene3D" id="6.10.250.720">
    <property type="match status" value="1"/>
</dbReference>
<dbReference type="GO" id="GO:0005737">
    <property type="term" value="C:cytoplasm"/>
    <property type="evidence" value="ECO:0007669"/>
    <property type="project" value="UniProtKB-SubCell"/>
</dbReference>
<keyword evidence="3 7" id="KW-0963">Cytoplasm</keyword>
<feature type="domain" description="Major vault protein repeat" evidence="8">
    <location>
        <begin position="9"/>
        <end position="46"/>
    </location>
</feature>
<feature type="repeat" description="MVP" evidence="7">
    <location>
        <begin position="221"/>
        <end position="273"/>
    </location>
</feature>
<evidence type="ECO:0000259" key="10">
    <source>
        <dbReference type="Pfam" id="PF17795"/>
    </source>
</evidence>
<dbReference type="InterPro" id="IPR039059">
    <property type="entry name" value="MVP"/>
</dbReference>
<feature type="domain" description="Major vault protein repeat" evidence="8">
    <location>
        <begin position="60"/>
        <end position="99"/>
    </location>
</feature>
<feature type="domain" description="Major vault protein repeat" evidence="11">
    <location>
        <begin position="270"/>
        <end position="318"/>
    </location>
</feature>